<dbReference type="Gene3D" id="3.40.630.10">
    <property type="entry name" value="Zn peptidases"/>
    <property type="match status" value="1"/>
</dbReference>
<dbReference type="PATRIC" id="fig|1423730.4.peg.2267"/>
<keyword evidence="8" id="KW-0482">Metalloprotease</keyword>
<name>A0A0R2F871_9LACO</name>
<organism evidence="9 10">
    <name type="scientific">Lacticaseibacillus camelliae DSM 22697 = JCM 13995</name>
    <dbReference type="NCBI Taxonomy" id="1423730"/>
    <lineage>
        <taxon>Bacteria</taxon>
        <taxon>Bacillati</taxon>
        <taxon>Bacillota</taxon>
        <taxon>Bacilli</taxon>
        <taxon>Lactobacillales</taxon>
        <taxon>Lactobacillaceae</taxon>
        <taxon>Lacticaseibacillus</taxon>
    </lineage>
</organism>
<dbReference type="NCBIfam" id="TIGR01887">
    <property type="entry name" value="dipeptidaselike"/>
    <property type="match status" value="1"/>
</dbReference>
<dbReference type="Pfam" id="PF01546">
    <property type="entry name" value="Peptidase_M20"/>
    <property type="match status" value="1"/>
</dbReference>
<dbReference type="PANTHER" id="PTHR43808:SF31">
    <property type="entry name" value="N-ACETYL-L-CITRULLINE DEACETYLASE"/>
    <property type="match status" value="1"/>
</dbReference>
<gene>
    <name evidence="9" type="ORF">FC75_GL002178</name>
</gene>
<comment type="cofactor">
    <cofactor evidence="1">
        <name>Zn(2+)</name>
        <dbReference type="ChEBI" id="CHEBI:29105"/>
    </cofactor>
</comment>
<dbReference type="SUPFAM" id="SSF55031">
    <property type="entry name" value="Bacterial exopeptidase dimerisation domain"/>
    <property type="match status" value="1"/>
</dbReference>
<dbReference type="Proteomes" id="UP000050865">
    <property type="component" value="Unassembled WGS sequence"/>
</dbReference>
<dbReference type="InterPro" id="IPR036264">
    <property type="entry name" value="Bact_exopeptidase_dim_dom"/>
</dbReference>
<sequence length="468" mass="51015">MMAIDWQKAAEAYQTEILADLKTLLKINSERDVAHASDDSPTGPGPSKALEAFLAIATRDGFDTLDLDHVVGRIALGSGDEIFGLFGHVDVVPAGTGWVTDPYTPTLRDGKLYARGVADDKGPSIAAYYALKLLRDAGVPLHKRIHFIIDTDEETNWTGLHRYFKDQPIPDLGFSPDGQFPVLNAEKGISSIIVTFKSVPDRPATLRLEHFQAGSAMNVVPQYAEAVISGALPQDLQAQLTAYCTAHHVTATLTGAKEKVTIRLTGKAAHVKEPADGLNAGTYLAAFLAPFAFDAQGAQYLQTIARYFHQDTRGHHLKIAYRDDVMGELTQSPDLFSYEPGGAQTVLTNLRYPKGVTIEALRKQIVTTLGPERVSARIRDNKDPHYVGLDDPLVKTLLDVYTAHTGKPGYGLTYGGGTLARSIPRGVAYGPKMPEDEEVVHQANEYMRVSDLIQATAIYADALYRLTK</sequence>
<proteinExistence type="inferred from homology"/>
<evidence type="ECO:0000256" key="7">
    <source>
        <dbReference type="ARBA" id="ARBA00022997"/>
    </source>
</evidence>
<keyword evidence="7" id="KW-0224">Dipeptidase</keyword>
<dbReference type="PANTHER" id="PTHR43808">
    <property type="entry name" value="ACETYLORNITHINE DEACETYLASE"/>
    <property type="match status" value="1"/>
</dbReference>
<dbReference type="Gene3D" id="3.30.70.360">
    <property type="match status" value="2"/>
</dbReference>
<evidence type="ECO:0000256" key="8">
    <source>
        <dbReference type="ARBA" id="ARBA00023049"/>
    </source>
</evidence>
<dbReference type="GO" id="GO:0006508">
    <property type="term" value="P:proteolysis"/>
    <property type="evidence" value="ECO:0007669"/>
    <property type="project" value="UniProtKB-KW"/>
</dbReference>
<dbReference type="GO" id="GO:0008777">
    <property type="term" value="F:acetylornithine deacetylase activity"/>
    <property type="evidence" value="ECO:0007669"/>
    <property type="project" value="TreeGrafter"/>
</dbReference>
<keyword evidence="10" id="KW-1185">Reference proteome</keyword>
<accession>A0A0R2F871</accession>
<evidence type="ECO:0000256" key="4">
    <source>
        <dbReference type="ARBA" id="ARBA00022723"/>
    </source>
</evidence>
<evidence type="ECO:0000313" key="9">
    <source>
        <dbReference type="EMBL" id="KRN21546.1"/>
    </source>
</evidence>
<comment type="similarity">
    <text evidence="2">Belongs to the peptidase M20A family.</text>
</comment>
<evidence type="ECO:0000256" key="1">
    <source>
        <dbReference type="ARBA" id="ARBA00001947"/>
    </source>
</evidence>
<dbReference type="InterPro" id="IPR010964">
    <property type="entry name" value="M20A_pepV-rel"/>
</dbReference>
<dbReference type="NCBIfam" id="NF005591">
    <property type="entry name" value="PRK07318.1"/>
    <property type="match status" value="1"/>
</dbReference>
<dbReference type="SUPFAM" id="SSF53187">
    <property type="entry name" value="Zn-dependent exopeptidases"/>
    <property type="match status" value="1"/>
</dbReference>
<dbReference type="STRING" id="1423730.FC75_GL002178"/>
<dbReference type="EMBL" id="AYZJ01000048">
    <property type="protein sequence ID" value="KRN21546.1"/>
    <property type="molecule type" value="Genomic_DNA"/>
</dbReference>
<dbReference type="GO" id="GO:0006526">
    <property type="term" value="P:L-arginine biosynthetic process"/>
    <property type="evidence" value="ECO:0007669"/>
    <property type="project" value="TreeGrafter"/>
</dbReference>
<dbReference type="GO" id="GO:0008270">
    <property type="term" value="F:zinc ion binding"/>
    <property type="evidence" value="ECO:0007669"/>
    <property type="project" value="InterPro"/>
</dbReference>
<evidence type="ECO:0000256" key="2">
    <source>
        <dbReference type="ARBA" id="ARBA00006247"/>
    </source>
</evidence>
<protein>
    <submittedName>
        <fullName evidence="9">Dipeptidase PepV</fullName>
    </submittedName>
</protein>
<keyword evidence="4" id="KW-0479">Metal-binding</keyword>
<evidence type="ECO:0000256" key="3">
    <source>
        <dbReference type="ARBA" id="ARBA00022670"/>
    </source>
</evidence>
<evidence type="ECO:0000313" key="10">
    <source>
        <dbReference type="Proteomes" id="UP000050865"/>
    </source>
</evidence>
<keyword evidence="6" id="KW-0862">Zinc</keyword>
<dbReference type="InterPro" id="IPR002933">
    <property type="entry name" value="Peptidase_M20"/>
</dbReference>
<evidence type="ECO:0000256" key="5">
    <source>
        <dbReference type="ARBA" id="ARBA00022801"/>
    </source>
</evidence>
<comment type="caution">
    <text evidence="9">The sequence shown here is derived from an EMBL/GenBank/DDBJ whole genome shotgun (WGS) entry which is preliminary data.</text>
</comment>
<keyword evidence="3" id="KW-0645">Protease</keyword>
<evidence type="ECO:0000256" key="6">
    <source>
        <dbReference type="ARBA" id="ARBA00022833"/>
    </source>
</evidence>
<dbReference type="InterPro" id="IPR050072">
    <property type="entry name" value="Peptidase_M20A"/>
</dbReference>
<dbReference type="GO" id="GO:0016805">
    <property type="term" value="F:dipeptidase activity"/>
    <property type="evidence" value="ECO:0007669"/>
    <property type="project" value="UniProtKB-KW"/>
</dbReference>
<keyword evidence="5" id="KW-0378">Hydrolase</keyword>
<dbReference type="AlphaFoldDB" id="A0A0R2F871"/>
<dbReference type="CDD" id="cd03888">
    <property type="entry name" value="M20_PepV"/>
    <property type="match status" value="1"/>
</dbReference>
<reference evidence="9 10" key="1">
    <citation type="journal article" date="2015" name="Genome Announc.">
        <title>Expanding the biotechnology potential of lactobacilli through comparative genomics of 213 strains and associated genera.</title>
        <authorList>
            <person name="Sun Z."/>
            <person name="Harris H.M."/>
            <person name="McCann A."/>
            <person name="Guo C."/>
            <person name="Argimon S."/>
            <person name="Zhang W."/>
            <person name="Yang X."/>
            <person name="Jeffery I.B."/>
            <person name="Cooney J.C."/>
            <person name="Kagawa T.F."/>
            <person name="Liu W."/>
            <person name="Song Y."/>
            <person name="Salvetti E."/>
            <person name="Wrobel A."/>
            <person name="Rasinkangas P."/>
            <person name="Parkhill J."/>
            <person name="Rea M.C."/>
            <person name="O'Sullivan O."/>
            <person name="Ritari J."/>
            <person name="Douillard F.P."/>
            <person name="Paul Ross R."/>
            <person name="Yang R."/>
            <person name="Briner A.E."/>
            <person name="Felis G.E."/>
            <person name="de Vos W.M."/>
            <person name="Barrangou R."/>
            <person name="Klaenhammer T.R."/>
            <person name="Caufield P.W."/>
            <person name="Cui Y."/>
            <person name="Zhang H."/>
            <person name="O'Toole P.W."/>
        </authorList>
    </citation>
    <scope>NUCLEOTIDE SEQUENCE [LARGE SCALE GENOMIC DNA]</scope>
    <source>
        <strain evidence="9 10">DSM 22697</strain>
    </source>
</reference>
<dbReference type="GO" id="GO:0008237">
    <property type="term" value="F:metallopeptidase activity"/>
    <property type="evidence" value="ECO:0007669"/>
    <property type="project" value="UniProtKB-KW"/>
</dbReference>